<dbReference type="PANTHER" id="PTHR47245">
    <property type="entry name" value="PEPTIDYLPROLYL ISOMERASE"/>
    <property type="match status" value="1"/>
</dbReference>
<comment type="similarity">
    <text evidence="2">Belongs to the PpiC/parvulin rotamase family.</text>
</comment>
<evidence type="ECO:0000259" key="10">
    <source>
        <dbReference type="PROSITE" id="PS50198"/>
    </source>
</evidence>
<dbReference type="PROSITE" id="PS51257">
    <property type="entry name" value="PROKAR_LIPOPROTEIN"/>
    <property type="match status" value="1"/>
</dbReference>
<keyword evidence="8 11" id="KW-0413">Isomerase</keyword>
<accession>A0ABN0Y412</accession>
<dbReference type="Proteomes" id="UP001500791">
    <property type="component" value="Unassembled WGS sequence"/>
</dbReference>
<dbReference type="Gene3D" id="3.10.50.40">
    <property type="match status" value="1"/>
</dbReference>
<evidence type="ECO:0000256" key="9">
    <source>
        <dbReference type="SAM" id="MobiDB-lite"/>
    </source>
</evidence>
<dbReference type="InterPro" id="IPR023058">
    <property type="entry name" value="PPIase_PpiC_CS"/>
</dbReference>
<evidence type="ECO:0000256" key="2">
    <source>
        <dbReference type="ARBA" id="ARBA00007656"/>
    </source>
</evidence>
<gene>
    <name evidence="11" type="ORF">GCM10009093_06850</name>
</gene>
<evidence type="ECO:0000313" key="11">
    <source>
        <dbReference type="EMBL" id="GAA0382514.1"/>
    </source>
</evidence>
<proteinExistence type="inferred from homology"/>
<evidence type="ECO:0000256" key="4">
    <source>
        <dbReference type="ARBA" id="ARBA00018370"/>
    </source>
</evidence>
<comment type="caution">
    <text evidence="11">The sequence shown here is derived from an EMBL/GenBank/DDBJ whole genome shotgun (WGS) entry which is preliminary data.</text>
</comment>
<dbReference type="RefSeq" id="WP_167175158.1">
    <property type="nucleotide sequence ID" value="NZ_BAAAEJ010000003.1"/>
</dbReference>
<dbReference type="InterPro" id="IPR000297">
    <property type="entry name" value="PPIase_PpiC"/>
</dbReference>
<feature type="compositionally biased region" description="Pro residues" evidence="9">
    <location>
        <begin position="277"/>
        <end position="286"/>
    </location>
</feature>
<protein>
    <recommendedName>
        <fullName evidence="4">Parvulin-like PPIase</fullName>
        <ecNumber evidence="3">5.2.1.8</ecNumber>
    </recommendedName>
    <alternativeName>
        <fullName evidence="6">Peptidyl-prolyl cis-trans isomerase plp</fullName>
    </alternativeName>
    <alternativeName>
        <fullName evidence="7">Rotamase plp</fullName>
    </alternativeName>
</protein>
<comment type="catalytic activity">
    <reaction evidence="1">
        <text>[protein]-peptidylproline (omega=180) = [protein]-peptidylproline (omega=0)</text>
        <dbReference type="Rhea" id="RHEA:16237"/>
        <dbReference type="Rhea" id="RHEA-COMP:10747"/>
        <dbReference type="Rhea" id="RHEA-COMP:10748"/>
        <dbReference type="ChEBI" id="CHEBI:83833"/>
        <dbReference type="ChEBI" id="CHEBI:83834"/>
        <dbReference type="EC" id="5.2.1.8"/>
    </reaction>
</comment>
<organism evidence="11 12">
    <name type="scientific">Brevundimonas terrae</name>
    <dbReference type="NCBI Taxonomy" id="363631"/>
    <lineage>
        <taxon>Bacteria</taxon>
        <taxon>Pseudomonadati</taxon>
        <taxon>Pseudomonadota</taxon>
        <taxon>Alphaproteobacteria</taxon>
        <taxon>Caulobacterales</taxon>
        <taxon>Caulobacteraceae</taxon>
        <taxon>Brevundimonas</taxon>
    </lineage>
</organism>
<feature type="region of interest" description="Disordered" evidence="9">
    <location>
        <begin position="272"/>
        <end position="300"/>
    </location>
</feature>
<reference evidence="11 12" key="1">
    <citation type="journal article" date="2019" name="Int. J. Syst. Evol. Microbiol.">
        <title>The Global Catalogue of Microorganisms (GCM) 10K type strain sequencing project: providing services to taxonomists for standard genome sequencing and annotation.</title>
        <authorList>
            <consortium name="The Broad Institute Genomics Platform"/>
            <consortium name="The Broad Institute Genome Sequencing Center for Infectious Disease"/>
            <person name="Wu L."/>
            <person name="Ma J."/>
        </authorList>
    </citation>
    <scope>NUCLEOTIDE SEQUENCE [LARGE SCALE GENOMIC DNA]</scope>
    <source>
        <strain evidence="11 12">JCM 13476</strain>
    </source>
</reference>
<dbReference type="EMBL" id="BAAAEJ010000003">
    <property type="protein sequence ID" value="GAA0382514.1"/>
    <property type="molecule type" value="Genomic_DNA"/>
</dbReference>
<evidence type="ECO:0000256" key="5">
    <source>
        <dbReference type="ARBA" id="ARBA00023110"/>
    </source>
</evidence>
<evidence type="ECO:0000256" key="3">
    <source>
        <dbReference type="ARBA" id="ARBA00013194"/>
    </source>
</evidence>
<dbReference type="PANTHER" id="PTHR47245:SF2">
    <property type="entry name" value="PEPTIDYL-PROLYL CIS-TRANS ISOMERASE HP_0175-RELATED"/>
    <property type="match status" value="1"/>
</dbReference>
<dbReference type="PROSITE" id="PS50198">
    <property type="entry name" value="PPIC_PPIASE_2"/>
    <property type="match status" value="1"/>
</dbReference>
<dbReference type="EC" id="5.2.1.8" evidence="3"/>
<sequence length="300" mass="32357">MAVRLAAVLLAVSVAACGDNPEKLHPDAGDRVVARVEKHEIWASDVRREAVAQGLIGDAEPLDVASELFRRVLDEVIDQTLLAREAERRGLDKSPAAQRRLEAVRQRILGDMLVESAVDKAVSDEAVQRLYAEQQRRAKRSEEVRLRLILSDTRAEADAVLALLGQGTSFEAVAAQRSVDEASRALGGDLGYATPDLLPPVYAAAITEKAAGSVIGPVEASGRWAILRVEDRRAETPPTLEQARPVIVRYLTYEGVRQLLEQLRGKANVEFEIDPPRSAPQTPPPVSTAAAAASSPVATS</sequence>
<feature type="compositionally biased region" description="Low complexity" evidence="9">
    <location>
        <begin position="287"/>
        <end position="300"/>
    </location>
</feature>
<evidence type="ECO:0000256" key="6">
    <source>
        <dbReference type="ARBA" id="ARBA00030642"/>
    </source>
</evidence>
<dbReference type="InterPro" id="IPR027304">
    <property type="entry name" value="Trigger_fact/SurA_dom_sf"/>
</dbReference>
<feature type="domain" description="PpiC" evidence="10">
    <location>
        <begin position="141"/>
        <end position="231"/>
    </location>
</feature>
<keyword evidence="12" id="KW-1185">Reference proteome</keyword>
<evidence type="ECO:0000256" key="8">
    <source>
        <dbReference type="PROSITE-ProRule" id="PRU00278"/>
    </source>
</evidence>
<keyword evidence="5 8" id="KW-0697">Rotamase</keyword>
<evidence type="ECO:0000256" key="7">
    <source>
        <dbReference type="ARBA" id="ARBA00031484"/>
    </source>
</evidence>
<dbReference type="InterPro" id="IPR046357">
    <property type="entry name" value="PPIase_dom_sf"/>
</dbReference>
<dbReference type="Gene3D" id="1.10.4030.10">
    <property type="entry name" value="Porin chaperone SurA, peptide-binding domain"/>
    <property type="match status" value="1"/>
</dbReference>
<dbReference type="GO" id="GO:0016853">
    <property type="term" value="F:isomerase activity"/>
    <property type="evidence" value="ECO:0007669"/>
    <property type="project" value="UniProtKB-KW"/>
</dbReference>
<dbReference type="PROSITE" id="PS01096">
    <property type="entry name" value="PPIC_PPIASE_1"/>
    <property type="match status" value="1"/>
</dbReference>
<evidence type="ECO:0000256" key="1">
    <source>
        <dbReference type="ARBA" id="ARBA00000971"/>
    </source>
</evidence>
<dbReference type="SUPFAM" id="SSF109998">
    <property type="entry name" value="Triger factor/SurA peptide-binding domain-like"/>
    <property type="match status" value="1"/>
</dbReference>
<name>A0ABN0Y412_9CAUL</name>
<evidence type="ECO:0000313" key="12">
    <source>
        <dbReference type="Proteomes" id="UP001500791"/>
    </source>
</evidence>
<dbReference type="SUPFAM" id="SSF54534">
    <property type="entry name" value="FKBP-like"/>
    <property type="match status" value="1"/>
</dbReference>
<dbReference type="InterPro" id="IPR050245">
    <property type="entry name" value="PrsA_foldase"/>
</dbReference>
<dbReference type="Pfam" id="PF13145">
    <property type="entry name" value="Rotamase_2"/>
    <property type="match status" value="1"/>
</dbReference>